<evidence type="ECO:0000313" key="4">
    <source>
        <dbReference type="Proteomes" id="UP001280121"/>
    </source>
</evidence>
<dbReference type="Pfam" id="PF03602">
    <property type="entry name" value="Cons_hypoth95"/>
    <property type="match status" value="1"/>
</dbReference>
<dbReference type="Proteomes" id="UP001280121">
    <property type="component" value="Unassembled WGS sequence"/>
</dbReference>
<dbReference type="EMBL" id="JANJYI010000004">
    <property type="protein sequence ID" value="KAK2653322.1"/>
    <property type="molecule type" value="Genomic_DNA"/>
</dbReference>
<dbReference type="AlphaFoldDB" id="A0AAE0CJC6"/>
<evidence type="ECO:0000256" key="1">
    <source>
        <dbReference type="ARBA" id="ARBA00022603"/>
    </source>
</evidence>
<accession>A0AAE0CJC6</accession>
<comment type="caution">
    <text evidence="3">The sequence shown here is derived from an EMBL/GenBank/DDBJ whole genome shotgun (WGS) entry which is preliminary data.</text>
</comment>
<evidence type="ECO:0000313" key="3">
    <source>
        <dbReference type="EMBL" id="KAK2653322.1"/>
    </source>
</evidence>
<dbReference type="InterPro" id="IPR004398">
    <property type="entry name" value="RNA_MeTrfase_RsmD"/>
</dbReference>
<proteinExistence type="predicted"/>
<protein>
    <submittedName>
        <fullName evidence="3">Uncharacterized protein</fullName>
    </submittedName>
</protein>
<keyword evidence="4" id="KW-1185">Reference proteome</keyword>
<gene>
    <name evidence="3" type="ORF">Ddye_013178</name>
</gene>
<sequence>MSKWHECAPNVGSCKKVAGGCPASLRHGHWLDLYNRTGFVGIEAINRGCSKIWMSVGKDGPFDYISVTSPYAQVDYGVLMDHMLKSALIGKGIFIVVEYHIRTYMMESCGCLVNVLSSVCNPSVTVYKCYGLLKETEEYLNCLTHA</sequence>
<dbReference type="PANTHER" id="PTHR43542">
    <property type="entry name" value="METHYLTRANSFERASE"/>
    <property type="match status" value="1"/>
</dbReference>
<dbReference type="GO" id="GO:0031167">
    <property type="term" value="P:rRNA methylation"/>
    <property type="evidence" value="ECO:0007669"/>
    <property type="project" value="InterPro"/>
</dbReference>
<name>A0AAE0CJC6_9ROSI</name>
<evidence type="ECO:0000256" key="2">
    <source>
        <dbReference type="ARBA" id="ARBA00022679"/>
    </source>
</evidence>
<dbReference type="PANTHER" id="PTHR43542:SF1">
    <property type="entry name" value="METHYLTRANSFERASE"/>
    <property type="match status" value="1"/>
</dbReference>
<reference evidence="3" key="1">
    <citation type="journal article" date="2023" name="Plant J.">
        <title>Genome sequences and population genomics provide insights into the demographic history, inbreeding, and mutation load of two 'living fossil' tree species of Dipteronia.</title>
        <authorList>
            <person name="Feng Y."/>
            <person name="Comes H.P."/>
            <person name="Chen J."/>
            <person name="Zhu S."/>
            <person name="Lu R."/>
            <person name="Zhang X."/>
            <person name="Li P."/>
            <person name="Qiu J."/>
            <person name="Olsen K.M."/>
            <person name="Qiu Y."/>
        </authorList>
    </citation>
    <scope>NUCLEOTIDE SEQUENCE</scope>
    <source>
        <strain evidence="3">KIB01</strain>
    </source>
</reference>
<keyword evidence="2" id="KW-0808">Transferase</keyword>
<dbReference type="GO" id="GO:0008168">
    <property type="term" value="F:methyltransferase activity"/>
    <property type="evidence" value="ECO:0007669"/>
    <property type="project" value="UniProtKB-KW"/>
</dbReference>
<organism evidence="3 4">
    <name type="scientific">Dipteronia dyeriana</name>
    <dbReference type="NCBI Taxonomy" id="168575"/>
    <lineage>
        <taxon>Eukaryota</taxon>
        <taxon>Viridiplantae</taxon>
        <taxon>Streptophyta</taxon>
        <taxon>Embryophyta</taxon>
        <taxon>Tracheophyta</taxon>
        <taxon>Spermatophyta</taxon>
        <taxon>Magnoliopsida</taxon>
        <taxon>eudicotyledons</taxon>
        <taxon>Gunneridae</taxon>
        <taxon>Pentapetalae</taxon>
        <taxon>rosids</taxon>
        <taxon>malvids</taxon>
        <taxon>Sapindales</taxon>
        <taxon>Sapindaceae</taxon>
        <taxon>Hippocastanoideae</taxon>
        <taxon>Acereae</taxon>
        <taxon>Dipteronia</taxon>
    </lineage>
</organism>
<keyword evidence="1" id="KW-0489">Methyltransferase</keyword>